<dbReference type="InterPro" id="IPR043427">
    <property type="entry name" value="YscJ/FliF"/>
</dbReference>
<dbReference type="Proteomes" id="UP000676917">
    <property type="component" value="Unassembled WGS sequence"/>
</dbReference>
<evidence type="ECO:0000256" key="3">
    <source>
        <dbReference type="ARBA" id="ARBA00007971"/>
    </source>
</evidence>
<comment type="function">
    <text evidence="9">The M ring may be actively involved in energy transduction.</text>
</comment>
<evidence type="ECO:0000313" key="14">
    <source>
        <dbReference type="Proteomes" id="UP000676917"/>
    </source>
</evidence>
<feature type="transmembrane region" description="Helical" evidence="10">
    <location>
        <begin position="439"/>
        <end position="461"/>
    </location>
</feature>
<gene>
    <name evidence="13" type="primary">fliF</name>
    <name evidence="13" type="ORF">J43TS3_07590</name>
</gene>
<accession>A0A919X8P7</accession>
<dbReference type="InterPro" id="IPR013556">
    <property type="entry name" value="Flag_M-ring_C"/>
</dbReference>
<dbReference type="PIRSF" id="PIRSF004862">
    <property type="entry name" value="FliF"/>
    <property type="match status" value="1"/>
</dbReference>
<keyword evidence="8 9" id="KW-0975">Bacterial flagellum</keyword>
<evidence type="ECO:0000256" key="1">
    <source>
        <dbReference type="ARBA" id="ARBA00004117"/>
    </source>
</evidence>
<evidence type="ECO:0000259" key="12">
    <source>
        <dbReference type="Pfam" id="PF08345"/>
    </source>
</evidence>
<keyword evidence="13" id="KW-0282">Flagellum</keyword>
<name>A0A919X8P7_9BACI</name>
<dbReference type="Gene3D" id="3.30.300.30">
    <property type="match status" value="1"/>
</dbReference>
<dbReference type="GO" id="GO:0071973">
    <property type="term" value="P:bacterial-type flagellum-dependent cell motility"/>
    <property type="evidence" value="ECO:0007669"/>
    <property type="project" value="InterPro"/>
</dbReference>
<dbReference type="InterPro" id="IPR006182">
    <property type="entry name" value="FliF_N_dom"/>
</dbReference>
<dbReference type="Pfam" id="PF01514">
    <property type="entry name" value="YscJ_FliF"/>
    <property type="match status" value="1"/>
</dbReference>
<evidence type="ECO:0000256" key="5">
    <source>
        <dbReference type="ARBA" id="ARBA00022692"/>
    </source>
</evidence>
<feature type="domain" description="Flagellar M-ring C-terminal" evidence="12">
    <location>
        <begin position="257"/>
        <end position="389"/>
    </location>
</feature>
<keyword evidence="5 10" id="KW-0812">Transmembrane</keyword>
<comment type="caution">
    <text evidence="13">The sequence shown here is derived from an EMBL/GenBank/DDBJ whole genome shotgun (WGS) entry which is preliminary data.</text>
</comment>
<organism evidence="13 14">
    <name type="scientific">Ornithinibacillus bavariensis</name>
    <dbReference type="NCBI Taxonomy" id="545502"/>
    <lineage>
        <taxon>Bacteria</taxon>
        <taxon>Bacillati</taxon>
        <taxon>Bacillota</taxon>
        <taxon>Bacilli</taxon>
        <taxon>Bacillales</taxon>
        <taxon>Bacillaceae</taxon>
        <taxon>Ornithinibacillus</taxon>
    </lineage>
</organism>
<evidence type="ECO:0000256" key="9">
    <source>
        <dbReference type="PIRNR" id="PIRNR004862"/>
    </source>
</evidence>
<dbReference type="InterPro" id="IPR045851">
    <property type="entry name" value="AMP-bd_C_sf"/>
</dbReference>
<reference evidence="13" key="1">
    <citation type="submission" date="2021-03" db="EMBL/GenBank/DDBJ databases">
        <title>Antimicrobial resistance genes in bacteria isolated from Japanese honey, and their potential for conferring macrolide and lincosamide resistance in the American foulbrood pathogen Paenibacillus larvae.</title>
        <authorList>
            <person name="Okamoto M."/>
            <person name="Kumagai M."/>
            <person name="Kanamori H."/>
            <person name="Takamatsu D."/>
        </authorList>
    </citation>
    <scope>NUCLEOTIDE SEQUENCE</scope>
    <source>
        <strain evidence="13">J43TS3</strain>
    </source>
</reference>
<dbReference type="GO" id="GO:0003774">
    <property type="term" value="F:cytoskeletal motor activity"/>
    <property type="evidence" value="ECO:0007669"/>
    <property type="project" value="InterPro"/>
</dbReference>
<protein>
    <recommendedName>
        <fullName evidence="9">Flagellar M-ring protein</fullName>
    </recommendedName>
</protein>
<keyword evidence="13" id="KW-0966">Cell projection</keyword>
<keyword evidence="6 10" id="KW-1133">Transmembrane helix</keyword>
<evidence type="ECO:0000256" key="8">
    <source>
        <dbReference type="ARBA" id="ARBA00023143"/>
    </source>
</evidence>
<comment type="subcellular location">
    <subcellularLocation>
        <location evidence="1 9">Bacterial flagellum basal body</location>
    </subcellularLocation>
    <subcellularLocation>
        <location evidence="2">Cell membrane</location>
        <topology evidence="2">Multi-pass membrane protein</topology>
    </subcellularLocation>
</comment>
<dbReference type="RefSeq" id="WP_212919637.1">
    <property type="nucleotide sequence ID" value="NZ_BORP01000001.1"/>
</dbReference>
<dbReference type="EMBL" id="BORP01000001">
    <property type="protein sequence ID" value="GIO26148.1"/>
    <property type="molecule type" value="Genomic_DNA"/>
</dbReference>
<evidence type="ECO:0000313" key="13">
    <source>
        <dbReference type="EMBL" id="GIO26148.1"/>
    </source>
</evidence>
<evidence type="ECO:0000256" key="4">
    <source>
        <dbReference type="ARBA" id="ARBA00022475"/>
    </source>
</evidence>
<dbReference type="GO" id="GO:0005886">
    <property type="term" value="C:plasma membrane"/>
    <property type="evidence" value="ECO:0007669"/>
    <property type="project" value="UniProtKB-SubCell"/>
</dbReference>
<dbReference type="PANTHER" id="PTHR30046:SF0">
    <property type="entry name" value="FLAGELLAR M-RING PROTEIN"/>
    <property type="match status" value="1"/>
</dbReference>
<sequence length="521" mass="57972">MNEKIMKFTDKAKTFWSNRSKGQKGIIIGSSIAVIVLIAVISLFATKSNYVPLYRNLSVQEVGQIKSELDARGIPYELQDAGKTILVPDEQADSLLVDLAVQGIPDSGNIDYSFFSKNASWGITDNEFNVMKLDAMQTELANLIKRIDGINDATVMITMPKEPVFVSESTQPTSAAIMIETAPGYKFQGNQINALYQLVSKAVPNLEPENISIMNQYFEYYDQNAQNASGYEDAYAYQQTVKQDIERDIQRRLQQMLGTMVGMNNVIVSVTADVDFTKENRVEEIIEPVDPESMEGLPVSVETIRETYTGNGAAAGGIAGAGDEDIANYPGGEEGDNGEYEYVKETVNNEFNRIHKEIAEAPYKVRDLGIQVAVNKNDLDAQQQMTVEQGITSILNSIITTSIDGQDGEVIPDEKTSIVFQEFNGSNALQKEPGFKIPLWLYIVGGLLLLVIVILIILLMVRKPKVDEEIEEDYIDTSTETVPDIEVEDNDMIQRKKQLEKLAKDKPEEFAKLLRGWIGED</sequence>
<dbReference type="PANTHER" id="PTHR30046">
    <property type="entry name" value="FLAGELLAR M-RING PROTEIN"/>
    <property type="match status" value="1"/>
</dbReference>
<proteinExistence type="inferred from homology"/>
<evidence type="ECO:0000256" key="6">
    <source>
        <dbReference type="ARBA" id="ARBA00022989"/>
    </source>
</evidence>
<dbReference type="InterPro" id="IPR000067">
    <property type="entry name" value="FlgMring_FliF"/>
</dbReference>
<evidence type="ECO:0000259" key="11">
    <source>
        <dbReference type="Pfam" id="PF01514"/>
    </source>
</evidence>
<dbReference type="NCBIfam" id="TIGR00206">
    <property type="entry name" value="fliF"/>
    <property type="match status" value="1"/>
</dbReference>
<dbReference type="PRINTS" id="PR01009">
    <property type="entry name" value="FLGMRINGFLIF"/>
</dbReference>
<evidence type="ECO:0000256" key="2">
    <source>
        <dbReference type="ARBA" id="ARBA00004651"/>
    </source>
</evidence>
<keyword evidence="13" id="KW-0969">Cilium</keyword>
<keyword evidence="14" id="KW-1185">Reference proteome</keyword>
<evidence type="ECO:0000256" key="7">
    <source>
        <dbReference type="ARBA" id="ARBA00023136"/>
    </source>
</evidence>
<dbReference type="GO" id="GO:0009431">
    <property type="term" value="C:bacterial-type flagellum basal body, MS ring"/>
    <property type="evidence" value="ECO:0007669"/>
    <property type="project" value="InterPro"/>
</dbReference>
<evidence type="ECO:0000256" key="10">
    <source>
        <dbReference type="SAM" id="Phobius"/>
    </source>
</evidence>
<dbReference type="AlphaFoldDB" id="A0A919X8P7"/>
<dbReference type="Pfam" id="PF08345">
    <property type="entry name" value="YscJ_FliF_C"/>
    <property type="match status" value="1"/>
</dbReference>
<keyword evidence="7 10" id="KW-0472">Membrane</keyword>
<feature type="domain" description="Flagellar M-ring N-terminal" evidence="11">
    <location>
        <begin position="46"/>
        <end position="220"/>
    </location>
</feature>
<comment type="similarity">
    <text evidence="3 9">Belongs to the FliF family.</text>
</comment>
<keyword evidence="4" id="KW-1003">Cell membrane</keyword>
<feature type="transmembrane region" description="Helical" evidence="10">
    <location>
        <begin position="25"/>
        <end position="45"/>
    </location>
</feature>